<dbReference type="PANTHER" id="PTHR44086">
    <property type="entry name" value="THIOSULFATE SULFURTRANSFERASE RDL2, MITOCHONDRIAL-RELATED"/>
    <property type="match status" value="1"/>
</dbReference>
<reference evidence="4 5" key="1">
    <citation type="submission" date="2019-06" db="EMBL/GenBank/DDBJ databases">
        <title>Quisquiliibacterium sp. nov., isolated from a maize field.</title>
        <authorList>
            <person name="Lin S.-Y."/>
            <person name="Tsai C.-F."/>
            <person name="Young C.-C."/>
        </authorList>
    </citation>
    <scope>NUCLEOTIDE SEQUENCE [LARGE SCALE GENOMIC DNA]</scope>
    <source>
        <strain evidence="4 5">CC-CFT501</strain>
    </source>
</reference>
<dbReference type="PROSITE" id="PS50206">
    <property type="entry name" value="RHODANESE_3"/>
    <property type="match status" value="1"/>
</dbReference>
<gene>
    <name evidence="4" type="ORF">FHP08_15475</name>
</gene>
<sequence length="206" mass="22173">MKTASVPSSRAPSYRCLVASSALVVAALLAAPGPAAAKDWLDPVVSTQEMLSRIEQPWVQLIDVRSPDEYAGRDIRALRGGHIPGAISLPASEGDEPGPVAGDLRSRVEALDRRKETIVYGHDAAAAQRVADWLRAQGFRQVRVYAGAWQVWGNSLELPVAGERYADVGALRDRLVSLERELARRSPRAALSEAGASRPETLSASR</sequence>
<dbReference type="InterPro" id="IPR036873">
    <property type="entry name" value="Rhodanese-like_dom_sf"/>
</dbReference>
<dbReference type="RefSeq" id="WP_147705385.1">
    <property type="nucleotide sequence ID" value="NZ_VDUY01000006.1"/>
</dbReference>
<feature type="domain" description="Rhodanese" evidence="3">
    <location>
        <begin position="59"/>
        <end position="161"/>
    </location>
</feature>
<evidence type="ECO:0000256" key="1">
    <source>
        <dbReference type="SAM" id="MobiDB-lite"/>
    </source>
</evidence>
<evidence type="ECO:0000259" key="3">
    <source>
        <dbReference type="PROSITE" id="PS50206"/>
    </source>
</evidence>
<dbReference type="Proteomes" id="UP000321548">
    <property type="component" value="Unassembled WGS sequence"/>
</dbReference>
<keyword evidence="5" id="KW-1185">Reference proteome</keyword>
<dbReference type="Pfam" id="PF00581">
    <property type="entry name" value="Rhodanese"/>
    <property type="match status" value="1"/>
</dbReference>
<evidence type="ECO:0000313" key="5">
    <source>
        <dbReference type="Proteomes" id="UP000321548"/>
    </source>
</evidence>
<feature type="signal peptide" evidence="2">
    <location>
        <begin position="1"/>
        <end position="37"/>
    </location>
</feature>
<feature type="region of interest" description="Disordered" evidence="1">
    <location>
        <begin position="184"/>
        <end position="206"/>
    </location>
</feature>
<keyword evidence="2" id="KW-0732">Signal</keyword>
<comment type="caution">
    <text evidence="4">The sequence shown here is derived from an EMBL/GenBank/DDBJ whole genome shotgun (WGS) entry which is preliminary data.</text>
</comment>
<dbReference type="Gene3D" id="3.40.250.10">
    <property type="entry name" value="Rhodanese-like domain"/>
    <property type="match status" value="1"/>
</dbReference>
<name>A0A5C8NTL5_9BURK</name>
<proteinExistence type="predicted"/>
<evidence type="ECO:0000256" key="2">
    <source>
        <dbReference type="SAM" id="SignalP"/>
    </source>
</evidence>
<dbReference type="SMART" id="SM00450">
    <property type="entry name" value="RHOD"/>
    <property type="match status" value="1"/>
</dbReference>
<dbReference type="OrthoDB" id="9784009at2"/>
<evidence type="ECO:0000313" key="4">
    <source>
        <dbReference type="EMBL" id="TXL64326.1"/>
    </source>
</evidence>
<dbReference type="InterPro" id="IPR001763">
    <property type="entry name" value="Rhodanese-like_dom"/>
</dbReference>
<dbReference type="PANTHER" id="PTHR44086:SF10">
    <property type="entry name" value="THIOSULFATE SULFURTRANSFERASE_RHODANESE-LIKE DOMAIN-CONTAINING PROTEIN 3"/>
    <property type="match status" value="1"/>
</dbReference>
<dbReference type="SUPFAM" id="SSF52821">
    <property type="entry name" value="Rhodanese/Cell cycle control phosphatase"/>
    <property type="match status" value="1"/>
</dbReference>
<accession>A0A5C8NTL5</accession>
<protein>
    <recommendedName>
        <fullName evidence="3">Rhodanese domain-containing protein</fullName>
    </recommendedName>
</protein>
<dbReference type="GO" id="GO:0004792">
    <property type="term" value="F:thiosulfate-cyanide sulfurtransferase activity"/>
    <property type="evidence" value="ECO:0007669"/>
    <property type="project" value="TreeGrafter"/>
</dbReference>
<dbReference type="AlphaFoldDB" id="A0A5C8NTL5"/>
<feature type="chain" id="PRO_5023123552" description="Rhodanese domain-containing protein" evidence="2">
    <location>
        <begin position="38"/>
        <end position="206"/>
    </location>
</feature>
<organism evidence="4 5">
    <name type="scientific">Zeimonas arvi</name>
    <dbReference type="NCBI Taxonomy" id="2498847"/>
    <lineage>
        <taxon>Bacteria</taxon>
        <taxon>Pseudomonadati</taxon>
        <taxon>Pseudomonadota</taxon>
        <taxon>Betaproteobacteria</taxon>
        <taxon>Burkholderiales</taxon>
        <taxon>Burkholderiaceae</taxon>
        <taxon>Zeimonas</taxon>
    </lineage>
</organism>
<dbReference type="EMBL" id="VDUY01000006">
    <property type="protein sequence ID" value="TXL64326.1"/>
    <property type="molecule type" value="Genomic_DNA"/>
</dbReference>